<evidence type="ECO:0000256" key="2">
    <source>
        <dbReference type="ARBA" id="ARBA00022723"/>
    </source>
</evidence>
<sequence>MEPLCPQAGPEICGNQAEVMVEMEAATRAAASQQQLQQHQQWILQQYWQLHLIQTRHSPGLEPLSLPLTQWLSLLKSPRQCLAVAPAALRGPRFDFSRLAQSCLEPDAGASRLGLSASAQVRPPQPQRPQRDATRLHRVTRGRGPGRARKEYVCKYCRRHFTKSYNLLIHERTHTDERPFPCEICGKAFRRQDHLRDHRYIHCKDKPFKCDVCGKGFCQARTLQVHRTLHRSAMLQVPAVRVSQSDRTPDKQC</sequence>
<dbReference type="EMBL" id="NIVC01002471">
    <property type="protein sequence ID" value="PAA57567.1"/>
    <property type="molecule type" value="Genomic_DNA"/>
</dbReference>
<evidence type="ECO:0000256" key="6">
    <source>
        <dbReference type="ARBA" id="ARBA00023015"/>
    </source>
</evidence>
<keyword evidence="7" id="KW-0804">Transcription</keyword>
<keyword evidence="5" id="KW-0862">Zinc</keyword>
<dbReference type="PROSITE" id="PS00028">
    <property type="entry name" value="ZINC_FINGER_C2H2_1"/>
    <property type="match status" value="3"/>
</dbReference>
<dbReference type="GO" id="GO:0005634">
    <property type="term" value="C:nucleus"/>
    <property type="evidence" value="ECO:0007669"/>
    <property type="project" value="UniProtKB-SubCell"/>
</dbReference>
<dbReference type="SMART" id="SM00355">
    <property type="entry name" value="ZnF_C2H2"/>
    <property type="match status" value="3"/>
</dbReference>
<gene>
    <name evidence="12" type="ORF">BOX15_Mlig031583g1</name>
</gene>
<comment type="caution">
    <text evidence="12">The sequence shown here is derived from an EMBL/GenBank/DDBJ whole genome shotgun (WGS) entry which is preliminary data.</text>
</comment>
<comment type="subcellular location">
    <subcellularLocation>
        <location evidence="1">Nucleus</location>
    </subcellularLocation>
</comment>
<evidence type="ECO:0000259" key="11">
    <source>
        <dbReference type="PROSITE" id="PS50157"/>
    </source>
</evidence>
<keyword evidence="3" id="KW-0677">Repeat</keyword>
<organism evidence="12 13">
    <name type="scientific">Macrostomum lignano</name>
    <dbReference type="NCBI Taxonomy" id="282301"/>
    <lineage>
        <taxon>Eukaryota</taxon>
        <taxon>Metazoa</taxon>
        <taxon>Spiralia</taxon>
        <taxon>Lophotrochozoa</taxon>
        <taxon>Platyhelminthes</taxon>
        <taxon>Rhabditophora</taxon>
        <taxon>Macrostomorpha</taxon>
        <taxon>Macrostomida</taxon>
        <taxon>Macrostomidae</taxon>
        <taxon>Macrostomum</taxon>
    </lineage>
</organism>
<reference evidence="12 13" key="1">
    <citation type="submission" date="2017-06" db="EMBL/GenBank/DDBJ databases">
        <title>A platform for efficient transgenesis in Macrostomum lignano, a flatworm model organism for stem cell research.</title>
        <authorList>
            <person name="Berezikov E."/>
        </authorList>
    </citation>
    <scope>NUCLEOTIDE SEQUENCE [LARGE SCALE GENOMIC DNA]</scope>
    <source>
        <strain evidence="12">DV1</strain>
        <tissue evidence="12">Whole organism</tissue>
    </source>
</reference>
<dbReference type="InterPro" id="IPR050717">
    <property type="entry name" value="C2H2-ZF_Transcription_Reg"/>
</dbReference>
<dbReference type="PROSITE" id="PS50157">
    <property type="entry name" value="ZINC_FINGER_C2H2_2"/>
    <property type="match status" value="3"/>
</dbReference>
<dbReference type="FunFam" id="3.30.160.60:FF:000311">
    <property type="entry name" value="protein odd-skipped-related 2 isoform X1"/>
    <property type="match status" value="1"/>
</dbReference>
<keyword evidence="6" id="KW-0805">Transcription regulation</keyword>
<dbReference type="FunFam" id="3.30.160.60:FF:002571">
    <property type="entry name" value="Protein odd-skipped-related 2"/>
    <property type="match status" value="1"/>
</dbReference>
<dbReference type="PANTHER" id="PTHR14196">
    <property type="entry name" value="ODD-SKIPPED - RELATED"/>
    <property type="match status" value="1"/>
</dbReference>
<dbReference type="OrthoDB" id="9451254at2759"/>
<evidence type="ECO:0000313" key="13">
    <source>
        <dbReference type="Proteomes" id="UP000215902"/>
    </source>
</evidence>
<dbReference type="Pfam" id="PF00096">
    <property type="entry name" value="zf-C2H2"/>
    <property type="match status" value="3"/>
</dbReference>
<feature type="region of interest" description="Disordered" evidence="10">
    <location>
        <begin position="116"/>
        <end position="137"/>
    </location>
</feature>
<feature type="domain" description="C2H2-type" evidence="11">
    <location>
        <begin position="208"/>
        <end position="230"/>
    </location>
</feature>
<accession>A0A267E9L3</accession>
<dbReference type="GO" id="GO:0000977">
    <property type="term" value="F:RNA polymerase II transcription regulatory region sequence-specific DNA binding"/>
    <property type="evidence" value="ECO:0007669"/>
    <property type="project" value="TreeGrafter"/>
</dbReference>
<dbReference type="GO" id="GO:0008270">
    <property type="term" value="F:zinc ion binding"/>
    <property type="evidence" value="ECO:0007669"/>
    <property type="project" value="UniProtKB-KW"/>
</dbReference>
<evidence type="ECO:0000256" key="8">
    <source>
        <dbReference type="ARBA" id="ARBA00023242"/>
    </source>
</evidence>
<evidence type="ECO:0000256" key="3">
    <source>
        <dbReference type="ARBA" id="ARBA00022737"/>
    </source>
</evidence>
<dbReference type="FunFam" id="3.30.160.60:FF:000254">
    <property type="entry name" value="Odd-skipped related transciption factor 1"/>
    <property type="match status" value="1"/>
</dbReference>
<dbReference type="InterPro" id="IPR036236">
    <property type="entry name" value="Znf_C2H2_sf"/>
</dbReference>
<keyword evidence="4 9" id="KW-0863">Zinc-finger</keyword>
<dbReference type="AlphaFoldDB" id="A0A267E9L3"/>
<keyword evidence="13" id="KW-1185">Reference proteome</keyword>
<name>A0A267E9L3_9PLAT</name>
<dbReference type="PANTHER" id="PTHR14196:SF0">
    <property type="entry name" value="PROTEIN BOWEL"/>
    <property type="match status" value="1"/>
</dbReference>
<proteinExistence type="predicted"/>
<evidence type="ECO:0000256" key="9">
    <source>
        <dbReference type="PROSITE-ProRule" id="PRU00042"/>
    </source>
</evidence>
<protein>
    <recommendedName>
        <fullName evidence="11">C2H2-type domain-containing protein</fullName>
    </recommendedName>
</protein>
<feature type="domain" description="C2H2-type" evidence="11">
    <location>
        <begin position="180"/>
        <end position="207"/>
    </location>
</feature>
<evidence type="ECO:0000256" key="5">
    <source>
        <dbReference type="ARBA" id="ARBA00022833"/>
    </source>
</evidence>
<dbReference type="Proteomes" id="UP000215902">
    <property type="component" value="Unassembled WGS sequence"/>
</dbReference>
<evidence type="ECO:0000256" key="1">
    <source>
        <dbReference type="ARBA" id="ARBA00004123"/>
    </source>
</evidence>
<dbReference type="InterPro" id="IPR013087">
    <property type="entry name" value="Znf_C2H2_type"/>
</dbReference>
<keyword evidence="2" id="KW-0479">Metal-binding</keyword>
<keyword evidence="8" id="KW-0539">Nucleus</keyword>
<feature type="domain" description="C2H2-type" evidence="11">
    <location>
        <begin position="152"/>
        <end position="179"/>
    </location>
</feature>
<evidence type="ECO:0000256" key="4">
    <source>
        <dbReference type="ARBA" id="ARBA00022771"/>
    </source>
</evidence>
<dbReference type="GO" id="GO:0000981">
    <property type="term" value="F:DNA-binding transcription factor activity, RNA polymerase II-specific"/>
    <property type="evidence" value="ECO:0007669"/>
    <property type="project" value="TreeGrafter"/>
</dbReference>
<dbReference type="SUPFAM" id="SSF57667">
    <property type="entry name" value="beta-beta-alpha zinc fingers"/>
    <property type="match status" value="2"/>
</dbReference>
<dbReference type="STRING" id="282301.A0A267E9L3"/>
<evidence type="ECO:0000256" key="7">
    <source>
        <dbReference type="ARBA" id="ARBA00023163"/>
    </source>
</evidence>
<evidence type="ECO:0000256" key="10">
    <source>
        <dbReference type="SAM" id="MobiDB-lite"/>
    </source>
</evidence>
<evidence type="ECO:0000313" key="12">
    <source>
        <dbReference type="EMBL" id="PAA57567.1"/>
    </source>
</evidence>
<dbReference type="Gene3D" id="3.30.160.60">
    <property type="entry name" value="Classic Zinc Finger"/>
    <property type="match status" value="3"/>
</dbReference>